<evidence type="ECO:0000256" key="5">
    <source>
        <dbReference type="ARBA" id="ARBA00023237"/>
    </source>
</evidence>
<dbReference type="PROSITE" id="PS51257">
    <property type="entry name" value="PROKAR_LIPOPROTEIN"/>
    <property type="match status" value="1"/>
</dbReference>
<accession>A0ABS8PUS2</accession>
<gene>
    <name evidence="8" type="ORF">LQ567_17900</name>
</gene>
<keyword evidence="5" id="KW-0998">Cell outer membrane</keyword>
<comment type="caution">
    <text evidence="8">The sequence shown here is derived from an EMBL/GenBank/DDBJ whole genome shotgun (WGS) entry which is preliminary data.</text>
</comment>
<comment type="subcellular location">
    <subcellularLocation>
        <location evidence="1">Cell outer membrane</location>
    </subcellularLocation>
</comment>
<protein>
    <submittedName>
        <fullName evidence="8">RagB/SusD family nutrient uptake outer membrane protein</fullName>
    </submittedName>
</protein>
<dbReference type="Pfam" id="PF14322">
    <property type="entry name" value="SusD-like_3"/>
    <property type="match status" value="1"/>
</dbReference>
<dbReference type="Proteomes" id="UP001199816">
    <property type="component" value="Unassembled WGS sequence"/>
</dbReference>
<sequence length="519" mass="58786">MKHVFKSLIIIALLTSFSGCKKFLNVDPPSDLSGNNFWRNKGDVERFVNGLYELFREAVYRPDMTAGAGDGEFPFFTWSGDMRGAPVLANSPSNRRYITELSNNNLNTVVNNIPSYSDLFNAKRFTQWNRFFKVIASANIAVDRIPTVPNISFSEDDAKRYVAEAIFIRNMAYFFMVRLWGDIPYYTQPYFDGRLARMNQVEVLQKCLADLEPVYKDLPWTYSDPTQIAVRAMRGSGAVLLMHINMWLAGFDSPNATTYYNNVNTLATDIINGNGGAYQLLPLSQTKVIFKGRSKEGLFEIPQNVNYGESFGWSAFSDNVLYAPYKNYQITTSYLSYLPAFMQKLFPQGSSDQRISAWYDPATMYSGGNKFLMLKFANVYANQNAEDVNPDDNQTVFRLPDIYLLQAEALNKLGKTADALAAVNVVRNRAGATPLAGLVGDELDKEIFFERCREFMGEGLYWYDVVRTKRIIDPSYEFGYHCSVSQFAAGAWTWPLDGTNDDNAVTKGNPLITVNTYWQ</sequence>
<feature type="domain" description="SusD-like N-terminal" evidence="7">
    <location>
        <begin position="105"/>
        <end position="230"/>
    </location>
</feature>
<reference evidence="8 9" key="1">
    <citation type="submission" date="2021-11" db="EMBL/GenBank/DDBJ databases">
        <title>Genomic of Niabella pedocola.</title>
        <authorList>
            <person name="Wu T."/>
        </authorList>
    </citation>
    <scope>NUCLEOTIDE SEQUENCE [LARGE SCALE GENOMIC DNA]</scope>
    <source>
        <strain evidence="8 9">JCM 31011</strain>
    </source>
</reference>
<dbReference type="CDD" id="cd08977">
    <property type="entry name" value="SusD"/>
    <property type="match status" value="1"/>
</dbReference>
<keyword evidence="9" id="KW-1185">Reference proteome</keyword>
<dbReference type="RefSeq" id="WP_231006871.1">
    <property type="nucleotide sequence ID" value="NZ_JAJNEC010000005.1"/>
</dbReference>
<evidence type="ECO:0000256" key="4">
    <source>
        <dbReference type="ARBA" id="ARBA00023136"/>
    </source>
</evidence>
<dbReference type="SUPFAM" id="SSF48452">
    <property type="entry name" value="TPR-like"/>
    <property type="match status" value="1"/>
</dbReference>
<evidence type="ECO:0000256" key="1">
    <source>
        <dbReference type="ARBA" id="ARBA00004442"/>
    </source>
</evidence>
<dbReference type="InterPro" id="IPR033985">
    <property type="entry name" value="SusD-like_N"/>
</dbReference>
<evidence type="ECO:0000259" key="7">
    <source>
        <dbReference type="Pfam" id="PF14322"/>
    </source>
</evidence>
<feature type="domain" description="RagB/SusD" evidence="6">
    <location>
        <begin position="370"/>
        <end position="469"/>
    </location>
</feature>
<dbReference type="Pfam" id="PF07980">
    <property type="entry name" value="SusD_RagB"/>
    <property type="match status" value="1"/>
</dbReference>
<evidence type="ECO:0000313" key="9">
    <source>
        <dbReference type="Proteomes" id="UP001199816"/>
    </source>
</evidence>
<dbReference type="InterPro" id="IPR011990">
    <property type="entry name" value="TPR-like_helical_dom_sf"/>
</dbReference>
<keyword evidence="3" id="KW-0732">Signal</keyword>
<dbReference type="InterPro" id="IPR012944">
    <property type="entry name" value="SusD_RagB_dom"/>
</dbReference>
<dbReference type="EMBL" id="JAJNEC010000005">
    <property type="protein sequence ID" value="MCD2424660.1"/>
    <property type="molecule type" value="Genomic_DNA"/>
</dbReference>
<organism evidence="8 9">
    <name type="scientific">Niabella pedocola</name>
    <dbReference type="NCBI Taxonomy" id="1752077"/>
    <lineage>
        <taxon>Bacteria</taxon>
        <taxon>Pseudomonadati</taxon>
        <taxon>Bacteroidota</taxon>
        <taxon>Chitinophagia</taxon>
        <taxon>Chitinophagales</taxon>
        <taxon>Chitinophagaceae</taxon>
        <taxon>Niabella</taxon>
    </lineage>
</organism>
<dbReference type="Gene3D" id="1.25.40.390">
    <property type="match status" value="1"/>
</dbReference>
<evidence type="ECO:0000256" key="3">
    <source>
        <dbReference type="ARBA" id="ARBA00022729"/>
    </source>
</evidence>
<evidence type="ECO:0000256" key="2">
    <source>
        <dbReference type="ARBA" id="ARBA00006275"/>
    </source>
</evidence>
<name>A0ABS8PUS2_9BACT</name>
<comment type="similarity">
    <text evidence="2">Belongs to the SusD family.</text>
</comment>
<evidence type="ECO:0000259" key="6">
    <source>
        <dbReference type="Pfam" id="PF07980"/>
    </source>
</evidence>
<evidence type="ECO:0000313" key="8">
    <source>
        <dbReference type="EMBL" id="MCD2424660.1"/>
    </source>
</evidence>
<proteinExistence type="inferred from homology"/>
<keyword evidence="4" id="KW-0472">Membrane</keyword>